<dbReference type="Pfam" id="PF04194">
    <property type="entry name" value="PDCD2_C"/>
    <property type="match status" value="1"/>
</dbReference>
<dbReference type="AlphaFoldDB" id="A0A7S0D049"/>
<evidence type="ECO:0000313" key="3">
    <source>
        <dbReference type="EMBL" id="CAD8439363.1"/>
    </source>
</evidence>
<feature type="compositionally biased region" description="Acidic residues" evidence="1">
    <location>
        <begin position="10"/>
        <end position="24"/>
    </location>
</feature>
<dbReference type="EMBL" id="HBEM01007629">
    <property type="protein sequence ID" value="CAD8439363.1"/>
    <property type="molecule type" value="Transcribed_RNA"/>
</dbReference>
<feature type="region of interest" description="Disordered" evidence="1">
    <location>
        <begin position="1"/>
        <end position="65"/>
    </location>
</feature>
<proteinExistence type="predicted"/>
<dbReference type="PANTHER" id="PTHR46421">
    <property type="entry name" value="PROGRAMMED CELL DEATH PROTEIN 2-LIKE"/>
    <property type="match status" value="1"/>
</dbReference>
<sequence>MAAFGFGGGDAEDMDWGDGFDDPPPDPRPPEKFEEKKEKSEGKSASGTKKNVPPNQIKDNIPTESIEDLLQKRDDVKKGANDIASKATLLKPSKATENGEESSSTTDSKSKAWKGVFRPFYIVFEREKDKKKKTGPTKDDLKRIHNLKKSDASEDAKGEDWAGEKYEGTPEADKPFRKFVKRIKRHPEQVLRYQFGGEPLFMSANRPRSIPKCACGAKREFELQIMPALLSVIEPTPKLEWGTLSLYVCPTPCSIEKFCREHIYIEPVL</sequence>
<reference evidence="3" key="1">
    <citation type="submission" date="2021-01" db="EMBL/GenBank/DDBJ databases">
        <authorList>
            <person name="Corre E."/>
            <person name="Pelletier E."/>
            <person name="Niang G."/>
            <person name="Scheremetjew M."/>
            <person name="Finn R."/>
            <person name="Kale V."/>
            <person name="Holt S."/>
            <person name="Cochrane G."/>
            <person name="Meng A."/>
            <person name="Brown T."/>
            <person name="Cohen L."/>
        </authorList>
    </citation>
    <scope>NUCLEOTIDE SEQUENCE</scope>
    <source>
        <strain evidence="3">CCMP2058</strain>
    </source>
</reference>
<dbReference type="GO" id="GO:0005737">
    <property type="term" value="C:cytoplasm"/>
    <property type="evidence" value="ECO:0007669"/>
    <property type="project" value="InterPro"/>
</dbReference>
<feature type="domain" description="Programmed cell death protein 2 C-terminal" evidence="2">
    <location>
        <begin position="173"/>
        <end position="262"/>
    </location>
</feature>
<feature type="compositionally biased region" description="Basic and acidic residues" evidence="1">
    <location>
        <begin position="28"/>
        <end position="42"/>
    </location>
</feature>
<feature type="compositionally biased region" description="Basic and acidic residues" evidence="1">
    <location>
        <begin position="136"/>
        <end position="168"/>
    </location>
</feature>
<protein>
    <recommendedName>
        <fullName evidence="2">Programmed cell death protein 2 C-terminal domain-containing protein</fullName>
    </recommendedName>
</protein>
<gene>
    <name evidence="3" type="ORF">LAMO00422_LOCUS5346</name>
</gene>
<name>A0A7S0D049_9EUKA</name>
<evidence type="ECO:0000256" key="1">
    <source>
        <dbReference type="SAM" id="MobiDB-lite"/>
    </source>
</evidence>
<organism evidence="3">
    <name type="scientific">Amorphochlora amoebiformis</name>
    <dbReference type="NCBI Taxonomy" id="1561963"/>
    <lineage>
        <taxon>Eukaryota</taxon>
        <taxon>Sar</taxon>
        <taxon>Rhizaria</taxon>
        <taxon>Cercozoa</taxon>
        <taxon>Chlorarachniophyceae</taxon>
        <taxon>Amorphochlora</taxon>
    </lineage>
</organism>
<dbReference type="PANTHER" id="PTHR46421:SF1">
    <property type="entry name" value="PROGRAMMED CELL DEATH PROTEIN 2-LIKE"/>
    <property type="match status" value="1"/>
</dbReference>
<feature type="region of interest" description="Disordered" evidence="1">
    <location>
        <begin position="83"/>
        <end position="110"/>
    </location>
</feature>
<accession>A0A7S0D049</accession>
<evidence type="ECO:0000259" key="2">
    <source>
        <dbReference type="Pfam" id="PF04194"/>
    </source>
</evidence>
<feature type="region of interest" description="Disordered" evidence="1">
    <location>
        <begin position="129"/>
        <end position="168"/>
    </location>
</feature>
<dbReference type="InterPro" id="IPR007320">
    <property type="entry name" value="PDCD2_C"/>
</dbReference>
<dbReference type="InterPro" id="IPR052815">
    <property type="entry name" value="PDCD2-like_regulator"/>
</dbReference>